<accession>A0A4R8BL60</accession>
<protein>
    <submittedName>
        <fullName evidence="2">Uncharacterized protein</fullName>
    </submittedName>
</protein>
<evidence type="ECO:0000313" key="3">
    <source>
        <dbReference type="Proteomes" id="UP000295146"/>
    </source>
</evidence>
<comment type="caution">
    <text evidence="2">The sequence shown here is derived from an EMBL/GenBank/DDBJ whole genome shotgun (WGS) entry which is preliminary data.</text>
</comment>
<keyword evidence="3" id="KW-1185">Reference proteome</keyword>
<dbReference type="EMBL" id="SODP01000005">
    <property type="protein sequence ID" value="TDW54791.1"/>
    <property type="molecule type" value="Genomic_DNA"/>
</dbReference>
<feature type="region of interest" description="Disordered" evidence="1">
    <location>
        <begin position="190"/>
        <end position="234"/>
    </location>
</feature>
<evidence type="ECO:0000313" key="2">
    <source>
        <dbReference type="EMBL" id="TDW54791.1"/>
    </source>
</evidence>
<sequence length="234" mass="24804">MSGTAGTVARRRSLRRAVDGLADGLGPGMSAGADLVRGEGTDAVGGASRAVARRRPPWCCRRSCRRTRPRHVCWRRFSSEATRPTRWAGRPVPSLVVVPAQLLSAVLSTDSLQARLLAQVLTTGEGTNAVGGAATVASLVVVPAVVLSTVLPTDSLQAGWLVLVFIRREDPVVLTVRAVARRRPEAQLVPSQSCRRSRSTHGSPERVFVRHERQSGGRGVSAAAYAGSSASTRV</sequence>
<feature type="compositionally biased region" description="Low complexity" evidence="1">
    <location>
        <begin position="220"/>
        <end position="234"/>
    </location>
</feature>
<organism evidence="2 3">
    <name type="scientific">Kribbella pratensis</name>
    <dbReference type="NCBI Taxonomy" id="2512112"/>
    <lineage>
        <taxon>Bacteria</taxon>
        <taxon>Bacillati</taxon>
        <taxon>Actinomycetota</taxon>
        <taxon>Actinomycetes</taxon>
        <taxon>Propionibacteriales</taxon>
        <taxon>Kribbellaceae</taxon>
        <taxon>Kribbella</taxon>
    </lineage>
</organism>
<proteinExistence type="predicted"/>
<gene>
    <name evidence="2" type="ORF">EV653_8113</name>
</gene>
<dbReference type="Proteomes" id="UP000295146">
    <property type="component" value="Unassembled WGS sequence"/>
</dbReference>
<evidence type="ECO:0000256" key="1">
    <source>
        <dbReference type="SAM" id="MobiDB-lite"/>
    </source>
</evidence>
<reference evidence="2 3" key="1">
    <citation type="submission" date="2019-03" db="EMBL/GenBank/DDBJ databases">
        <title>Genomic Encyclopedia of Type Strains, Phase III (KMG-III): the genomes of soil and plant-associated and newly described type strains.</title>
        <authorList>
            <person name="Whitman W."/>
        </authorList>
    </citation>
    <scope>NUCLEOTIDE SEQUENCE [LARGE SCALE GENOMIC DNA]</scope>
    <source>
        <strain evidence="2 3">VKM Ac-2573</strain>
    </source>
</reference>
<dbReference type="AlphaFoldDB" id="A0A4R8BL60"/>
<name>A0A4R8BL60_9ACTN</name>
<feature type="compositionally biased region" description="Basic and acidic residues" evidence="1">
    <location>
        <begin position="203"/>
        <end position="215"/>
    </location>
</feature>